<dbReference type="InParanoid" id="A0A423V9H0"/>
<reference evidence="1 2" key="1">
    <citation type="submission" date="2015-09" db="EMBL/GenBank/DDBJ databases">
        <title>Host preference determinants of Valsa canker pathogens revealed by comparative genomics.</title>
        <authorList>
            <person name="Yin Z."/>
            <person name="Huang L."/>
        </authorList>
    </citation>
    <scope>NUCLEOTIDE SEQUENCE [LARGE SCALE GENOMIC DNA]</scope>
    <source>
        <strain evidence="1 2">SXYLt</strain>
    </source>
</reference>
<evidence type="ECO:0000313" key="2">
    <source>
        <dbReference type="Proteomes" id="UP000285146"/>
    </source>
</evidence>
<dbReference type="Proteomes" id="UP000285146">
    <property type="component" value="Unassembled WGS sequence"/>
</dbReference>
<dbReference type="OrthoDB" id="4993731at2759"/>
<name>A0A423V9H0_9PEZI</name>
<dbReference type="EMBL" id="LKEB01000142">
    <property type="protein sequence ID" value="ROV87507.1"/>
    <property type="molecule type" value="Genomic_DNA"/>
</dbReference>
<dbReference type="AlphaFoldDB" id="A0A423V9H0"/>
<proteinExistence type="predicted"/>
<comment type="caution">
    <text evidence="1">The sequence shown here is derived from an EMBL/GenBank/DDBJ whole genome shotgun (WGS) entry which is preliminary data.</text>
</comment>
<sequence length="415" mass="47129">MEYHLEEAITYEVAPLVHPKNLTQPISTEGLAYAEEMKDGLMNYEGMVGEGFSRWMNDGIPHYEEIVGQNKAEEERKKINLLRTGYLQGIGSSMGVVSEEAEKWQLDEFHVSAYPKAAWTRGVRDIRQIGGDFTSEGNLYGDRSAWAMLTPNGHTMMAQEVETPPCSWQKDNNSAECLESPTWQIGLAWGSPTVVTERKEKSSGFAAPKYLFEGEEILLKEVSLLAIDRPRPAGGLAPDVVIYGKADDSDDDSDYVSWTLEDQWELEDKSDTDVAAANIEWTGILKEVRQQPGCTVAAHAFTNESPIQEWVIIGRNPSGQEDPQTWVFDGFLSRHRGWAEGEVNYKGQPAQRMVYFFHWMNNEIQQRYKQEVRWATSDGRLVGRDAMKVFIYDLEEQGMLGYENHNSRFLEVTPY</sequence>
<protein>
    <submittedName>
        <fullName evidence="1">Uncharacterized protein</fullName>
    </submittedName>
</protein>
<organism evidence="1 2">
    <name type="scientific">Cytospora leucostoma</name>
    <dbReference type="NCBI Taxonomy" id="1230097"/>
    <lineage>
        <taxon>Eukaryota</taxon>
        <taxon>Fungi</taxon>
        <taxon>Dikarya</taxon>
        <taxon>Ascomycota</taxon>
        <taxon>Pezizomycotina</taxon>
        <taxon>Sordariomycetes</taxon>
        <taxon>Sordariomycetidae</taxon>
        <taxon>Diaporthales</taxon>
        <taxon>Cytosporaceae</taxon>
        <taxon>Cytospora</taxon>
    </lineage>
</organism>
<evidence type="ECO:0000313" key="1">
    <source>
        <dbReference type="EMBL" id="ROV87507.1"/>
    </source>
</evidence>
<keyword evidence="2" id="KW-1185">Reference proteome</keyword>
<gene>
    <name evidence="1" type="ORF">VPNG_10387</name>
</gene>
<accession>A0A423V9H0</accession>